<feature type="domain" description="Glucose/Sorbosone dehydrogenase" evidence="2">
    <location>
        <begin position="41"/>
        <end position="323"/>
    </location>
</feature>
<dbReference type="AlphaFoldDB" id="A0A3D8LDM5"/>
<evidence type="ECO:0000259" key="2">
    <source>
        <dbReference type="Pfam" id="PF07995"/>
    </source>
</evidence>
<sequence length="574" mass="63579">MWFKFLSFFCLFSFTVKTTDAQTVSGPRGEQFTARVVAQGLSDPWEITYGPDNFLWVTEAKGYRVNRINPENGTITTLLDLSKEKNFPRYDKMPEEASGGKPWPQGGLMGLALHPQLLTGKPYVYLVYVYDFDGAAAEGDGCAPNYGGCVFTTKLVRYEYNARQQTLSKPLVLTDTIPGSDDHNAGRLLVAPVDGKDYLFYTVGDMGAGQFDNAGRENFAQRTDKYEGKVLRFNLEPDNDTSTYDKWIPGDNPFNAARQSAVWSYGHRNAQGLAYAVVGNTGNLYTAEHGPFGDDEINIIRKGKNYGHPLVIGYNDGNYNGLAAGVTAHSSLPGKWNTMYPYIETEEANVKAIGTENYQGPVHSFYPTSNTFLRSVLTRARQDEEEKPEWPALAPSSIAVYTASAIPGWQNSLLITSLTEGRLVRLKLNTTGSGLTGDTLTYFKAPARYRDIAISPDGRSIYLAIDSAEVSSGPSEEKEDDGDSQEQQSQCSGCIIAYTYQADANTMNQESLVQELRNRVQRMNRKKQRAVRAKLAPAQKAAFQLLLKPELTEKEKAQVQQYASGLLEVVKQVE</sequence>
<evidence type="ECO:0000256" key="1">
    <source>
        <dbReference type="SAM" id="Coils"/>
    </source>
</evidence>
<feature type="domain" description="Glucose/Sorbosone dehydrogenase" evidence="2">
    <location>
        <begin position="391"/>
        <end position="468"/>
    </location>
</feature>
<dbReference type="Pfam" id="PF07995">
    <property type="entry name" value="GSDH"/>
    <property type="match status" value="2"/>
</dbReference>
<dbReference type="RefSeq" id="WP_115565136.1">
    <property type="nucleotide sequence ID" value="NZ_QRGR01000008.1"/>
</dbReference>
<gene>
    <name evidence="3" type="ORF">DXT99_08615</name>
</gene>
<proteinExistence type="predicted"/>
<comment type="caution">
    <text evidence="3">The sequence shown here is derived from an EMBL/GenBank/DDBJ whole genome shotgun (WGS) entry which is preliminary data.</text>
</comment>
<name>A0A3D8LDM5_9BACT</name>
<dbReference type="Gene3D" id="2.120.10.30">
    <property type="entry name" value="TolB, C-terminal domain"/>
    <property type="match status" value="1"/>
</dbReference>
<keyword evidence="4" id="KW-1185">Reference proteome</keyword>
<organism evidence="3 4">
    <name type="scientific">Pontibacter diazotrophicus</name>
    <dbReference type="NCBI Taxonomy" id="1400979"/>
    <lineage>
        <taxon>Bacteria</taxon>
        <taxon>Pseudomonadati</taxon>
        <taxon>Bacteroidota</taxon>
        <taxon>Cytophagia</taxon>
        <taxon>Cytophagales</taxon>
        <taxon>Hymenobacteraceae</taxon>
        <taxon>Pontibacter</taxon>
    </lineage>
</organism>
<reference evidence="4" key="1">
    <citation type="submission" date="2018-08" db="EMBL/GenBank/DDBJ databases">
        <authorList>
            <person name="Liu Z.-W."/>
            <person name="Du Z.-J."/>
        </authorList>
    </citation>
    <scope>NUCLEOTIDE SEQUENCE [LARGE SCALE GENOMIC DNA]</scope>
    <source>
        <strain evidence="4">H4X</strain>
    </source>
</reference>
<accession>A0A3D8LDM5</accession>
<dbReference type="EMBL" id="QRGR01000008">
    <property type="protein sequence ID" value="RDV15541.1"/>
    <property type="molecule type" value="Genomic_DNA"/>
</dbReference>
<dbReference type="OrthoDB" id="9770043at2"/>
<dbReference type="PANTHER" id="PTHR19328">
    <property type="entry name" value="HEDGEHOG-INTERACTING PROTEIN"/>
    <property type="match status" value="1"/>
</dbReference>
<feature type="coiled-coil region" evidence="1">
    <location>
        <begin position="506"/>
        <end position="533"/>
    </location>
</feature>
<dbReference type="Proteomes" id="UP000256708">
    <property type="component" value="Unassembled WGS sequence"/>
</dbReference>
<dbReference type="PANTHER" id="PTHR19328:SF13">
    <property type="entry name" value="HIPL1 PROTEIN"/>
    <property type="match status" value="1"/>
</dbReference>
<keyword evidence="1" id="KW-0175">Coiled coil</keyword>
<protein>
    <recommendedName>
        <fullName evidence="2">Glucose/Sorbosone dehydrogenase domain-containing protein</fullName>
    </recommendedName>
</protein>
<dbReference type="InterPro" id="IPR011041">
    <property type="entry name" value="Quinoprot_gluc/sorb_DH_b-prop"/>
</dbReference>
<dbReference type="InterPro" id="IPR011042">
    <property type="entry name" value="6-blade_b-propeller_TolB-like"/>
</dbReference>
<dbReference type="SUPFAM" id="SSF50952">
    <property type="entry name" value="Soluble quinoprotein glucose dehydrogenase"/>
    <property type="match status" value="1"/>
</dbReference>
<evidence type="ECO:0000313" key="3">
    <source>
        <dbReference type="EMBL" id="RDV15541.1"/>
    </source>
</evidence>
<evidence type="ECO:0000313" key="4">
    <source>
        <dbReference type="Proteomes" id="UP000256708"/>
    </source>
</evidence>
<dbReference type="InterPro" id="IPR012938">
    <property type="entry name" value="Glc/Sorbosone_DH"/>
</dbReference>